<evidence type="ECO:0000313" key="2">
    <source>
        <dbReference type="Proteomes" id="UP000824211"/>
    </source>
</evidence>
<organism evidence="1 2">
    <name type="scientific">Candidatus Faecalibacterium faecipullorum</name>
    <dbReference type="NCBI Taxonomy" id="2838578"/>
    <lineage>
        <taxon>Bacteria</taxon>
        <taxon>Bacillati</taxon>
        <taxon>Bacillota</taxon>
        <taxon>Clostridia</taxon>
        <taxon>Eubacteriales</taxon>
        <taxon>Oscillospiraceae</taxon>
        <taxon>Faecalibacterium</taxon>
    </lineage>
</organism>
<dbReference type="AlphaFoldDB" id="A0A9D2S721"/>
<comment type="caution">
    <text evidence="1">The sequence shown here is derived from an EMBL/GenBank/DDBJ whole genome shotgun (WGS) entry which is preliminary data.</text>
</comment>
<dbReference type="EMBL" id="DWXX01000040">
    <property type="protein sequence ID" value="HJB58454.1"/>
    <property type="molecule type" value="Genomic_DNA"/>
</dbReference>
<sequence length="159" mass="17115">MSALRLLAAALLAAGGFCAGDARRQRMTARRMALEEAIALLTRLRQEIGYRRADLGRLYPVLAAEQDPRTPLGRAMGAADAFGQVEPPAPLRPEEADCLRACLADLGRAGAGQECARLDYYLERMAAFLAQAREDERLSAGLDRRLGFAAGAVLGMLLV</sequence>
<gene>
    <name evidence="1" type="ORF">H9771_02140</name>
</gene>
<protein>
    <submittedName>
        <fullName evidence="1">Stage III sporulation protein AB</fullName>
    </submittedName>
</protein>
<name>A0A9D2S721_9FIRM</name>
<proteinExistence type="predicted"/>
<evidence type="ECO:0000313" key="1">
    <source>
        <dbReference type="EMBL" id="HJB58454.1"/>
    </source>
</evidence>
<reference evidence="1" key="2">
    <citation type="submission" date="2021-04" db="EMBL/GenBank/DDBJ databases">
        <authorList>
            <person name="Gilroy R."/>
        </authorList>
    </citation>
    <scope>NUCLEOTIDE SEQUENCE</scope>
    <source>
        <strain evidence="1">ChiHjej9B8-13557</strain>
    </source>
</reference>
<accession>A0A9D2S721</accession>
<dbReference type="Proteomes" id="UP000824211">
    <property type="component" value="Unassembled WGS sequence"/>
</dbReference>
<reference evidence="1" key="1">
    <citation type="journal article" date="2021" name="PeerJ">
        <title>Extensive microbial diversity within the chicken gut microbiome revealed by metagenomics and culture.</title>
        <authorList>
            <person name="Gilroy R."/>
            <person name="Ravi A."/>
            <person name="Getino M."/>
            <person name="Pursley I."/>
            <person name="Horton D.L."/>
            <person name="Alikhan N.F."/>
            <person name="Baker D."/>
            <person name="Gharbi K."/>
            <person name="Hall N."/>
            <person name="Watson M."/>
            <person name="Adriaenssens E.M."/>
            <person name="Foster-Nyarko E."/>
            <person name="Jarju S."/>
            <person name="Secka A."/>
            <person name="Antonio M."/>
            <person name="Oren A."/>
            <person name="Chaudhuri R.R."/>
            <person name="La Ragione R."/>
            <person name="Hildebrand F."/>
            <person name="Pallen M.J."/>
        </authorList>
    </citation>
    <scope>NUCLEOTIDE SEQUENCE</scope>
    <source>
        <strain evidence="1">ChiHjej9B8-13557</strain>
    </source>
</reference>